<gene>
    <name evidence="1" type="ORF">K493DRAFT_299629</name>
</gene>
<evidence type="ECO:0000313" key="2">
    <source>
        <dbReference type="Proteomes" id="UP000193498"/>
    </source>
</evidence>
<sequence>MIEIDHTLSDSRLARQDIYSEARTGLNSLIDQQFVQEFGLLKNERTAVNDKLPPLSQRSVSSVRFFDASDICLFKANKKNIAEVPSCNSNLSDIPRAKAVILHKVLPSDTLPGISLKYGIEVGIVR</sequence>
<dbReference type="InParanoid" id="A0A1Y1YLU9"/>
<dbReference type="AlphaFoldDB" id="A0A1Y1YLU9"/>
<accession>A0A1Y1YLU9</accession>
<dbReference type="Proteomes" id="UP000193498">
    <property type="component" value="Unassembled WGS sequence"/>
</dbReference>
<evidence type="ECO:0000313" key="1">
    <source>
        <dbReference type="EMBL" id="ORX98989.1"/>
    </source>
</evidence>
<dbReference type="OrthoDB" id="2107166at2759"/>
<proteinExistence type="predicted"/>
<organism evidence="1 2">
    <name type="scientific">Basidiobolus meristosporus CBS 931.73</name>
    <dbReference type="NCBI Taxonomy" id="1314790"/>
    <lineage>
        <taxon>Eukaryota</taxon>
        <taxon>Fungi</taxon>
        <taxon>Fungi incertae sedis</taxon>
        <taxon>Zoopagomycota</taxon>
        <taxon>Entomophthoromycotina</taxon>
        <taxon>Basidiobolomycetes</taxon>
        <taxon>Basidiobolales</taxon>
        <taxon>Basidiobolaceae</taxon>
        <taxon>Basidiobolus</taxon>
    </lineage>
</organism>
<dbReference type="EMBL" id="MCFE01000104">
    <property type="protein sequence ID" value="ORX98989.1"/>
    <property type="molecule type" value="Genomic_DNA"/>
</dbReference>
<evidence type="ECO:0008006" key="3">
    <source>
        <dbReference type="Google" id="ProtNLM"/>
    </source>
</evidence>
<name>A0A1Y1YLU9_9FUNG</name>
<reference evidence="1 2" key="1">
    <citation type="submission" date="2016-07" db="EMBL/GenBank/DDBJ databases">
        <title>Pervasive Adenine N6-methylation of Active Genes in Fungi.</title>
        <authorList>
            <consortium name="DOE Joint Genome Institute"/>
            <person name="Mondo S.J."/>
            <person name="Dannebaum R.O."/>
            <person name="Kuo R.C."/>
            <person name="Labutti K."/>
            <person name="Haridas S."/>
            <person name="Kuo A."/>
            <person name="Salamov A."/>
            <person name="Ahrendt S.R."/>
            <person name="Lipzen A."/>
            <person name="Sullivan W."/>
            <person name="Andreopoulos W.B."/>
            <person name="Clum A."/>
            <person name="Lindquist E."/>
            <person name="Daum C."/>
            <person name="Ramamoorthy G.K."/>
            <person name="Gryganskyi A."/>
            <person name="Culley D."/>
            <person name="Magnuson J.K."/>
            <person name="James T.Y."/>
            <person name="O'Malley M.A."/>
            <person name="Stajich J.E."/>
            <person name="Spatafora J.W."/>
            <person name="Visel A."/>
            <person name="Grigoriev I.V."/>
        </authorList>
    </citation>
    <scope>NUCLEOTIDE SEQUENCE [LARGE SCALE GENOMIC DNA]</scope>
    <source>
        <strain evidence="1 2">CBS 931.73</strain>
    </source>
</reference>
<keyword evidence="2" id="KW-1185">Reference proteome</keyword>
<comment type="caution">
    <text evidence="1">The sequence shown here is derived from an EMBL/GenBank/DDBJ whole genome shotgun (WGS) entry which is preliminary data.</text>
</comment>
<protein>
    <recommendedName>
        <fullName evidence="3">LysM domain-containing protein</fullName>
    </recommendedName>
</protein>